<evidence type="ECO:0000313" key="4">
    <source>
        <dbReference type="Proteomes" id="UP000636793"/>
    </source>
</evidence>
<dbReference type="PANTHER" id="PTHR48100:SF15">
    <property type="entry name" value="SEDOHEPTULOSE 1,7-BISPHOSPHATASE"/>
    <property type="match status" value="1"/>
</dbReference>
<dbReference type="InterPro" id="IPR013078">
    <property type="entry name" value="His_Pase_superF_clade-1"/>
</dbReference>
<dbReference type="Gene3D" id="3.40.50.1240">
    <property type="entry name" value="Phosphoglycerate mutase-like"/>
    <property type="match status" value="1"/>
</dbReference>
<proteinExistence type="predicted"/>
<keyword evidence="4" id="KW-1185">Reference proteome</keyword>
<name>A0A916T3L5_9MICO</name>
<feature type="binding site" evidence="2">
    <location>
        <begin position="20"/>
        <end position="21"/>
    </location>
    <ligand>
        <name>substrate</name>
    </ligand>
</feature>
<sequence>MKLLLVRHGETGWSVTGQHTGLTDIPLTPNGLEQATSAGNAARVVLGDEFALASAFSSPLSRARVTAESVMGADRPIGLCDELLELDYGEYEGLTPSEIRARRAGWDIWADGCPGGETVEAVGDRVDRFLAMIEDVPTVIAFAHGHVIRILAARAVGLPARCGQIFTLDTATVSLIADVRGKRVVKMWNVDPMLVAEEQAVPRV</sequence>
<organism evidence="3 4">
    <name type="scientific">Flexivirga endophytica</name>
    <dbReference type="NCBI Taxonomy" id="1849103"/>
    <lineage>
        <taxon>Bacteria</taxon>
        <taxon>Bacillati</taxon>
        <taxon>Actinomycetota</taxon>
        <taxon>Actinomycetes</taxon>
        <taxon>Micrococcales</taxon>
        <taxon>Dermacoccaceae</taxon>
        <taxon>Flexivirga</taxon>
    </lineage>
</organism>
<dbReference type="EMBL" id="BMHI01000003">
    <property type="protein sequence ID" value="GGB29188.1"/>
    <property type="molecule type" value="Genomic_DNA"/>
</dbReference>
<reference evidence="3" key="2">
    <citation type="submission" date="2020-09" db="EMBL/GenBank/DDBJ databases">
        <authorList>
            <person name="Sun Q."/>
            <person name="Zhou Y."/>
        </authorList>
    </citation>
    <scope>NUCLEOTIDE SEQUENCE</scope>
    <source>
        <strain evidence="3">CGMCC 1.15085</strain>
    </source>
</reference>
<evidence type="ECO:0000256" key="2">
    <source>
        <dbReference type="PIRSR" id="PIRSR613078-2"/>
    </source>
</evidence>
<dbReference type="InterPro" id="IPR050275">
    <property type="entry name" value="PGM_Phosphatase"/>
</dbReference>
<evidence type="ECO:0000313" key="3">
    <source>
        <dbReference type="EMBL" id="GGB29188.1"/>
    </source>
</evidence>
<dbReference type="RefSeq" id="WP_188836818.1">
    <property type="nucleotide sequence ID" value="NZ_BMHI01000003.1"/>
</dbReference>
<feature type="binding site" evidence="2">
    <location>
        <position position="62"/>
    </location>
    <ligand>
        <name>substrate</name>
    </ligand>
</feature>
<dbReference type="SMART" id="SM00855">
    <property type="entry name" value="PGAM"/>
    <property type="match status" value="1"/>
</dbReference>
<dbReference type="Pfam" id="PF00300">
    <property type="entry name" value="His_Phos_1"/>
    <property type="match status" value="1"/>
</dbReference>
<feature type="binding site" evidence="2">
    <location>
        <begin position="85"/>
        <end position="88"/>
    </location>
    <ligand>
        <name>substrate</name>
    </ligand>
</feature>
<dbReference type="GO" id="GO:0101006">
    <property type="term" value="F:protein histidine phosphatase activity"/>
    <property type="evidence" value="ECO:0007669"/>
    <property type="project" value="TreeGrafter"/>
</dbReference>
<reference evidence="3" key="1">
    <citation type="journal article" date="2014" name="Int. J. Syst. Evol. Microbiol.">
        <title>Complete genome sequence of Corynebacterium casei LMG S-19264T (=DSM 44701T), isolated from a smear-ripened cheese.</title>
        <authorList>
            <consortium name="US DOE Joint Genome Institute (JGI-PGF)"/>
            <person name="Walter F."/>
            <person name="Albersmeier A."/>
            <person name="Kalinowski J."/>
            <person name="Ruckert C."/>
        </authorList>
    </citation>
    <scope>NUCLEOTIDE SEQUENCE</scope>
    <source>
        <strain evidence="3">CGMCC 1.15085</strain>
    </source>
</reference>
<protein>
    <submittedName>
        <fullName evidence="3">Phosphoglycerate mutase</fullName>
    </submittedName>
</protein>
<feature type="active site" description="Proton donor/acceptor" evidence="1">
    <location>
        <position position="85"/>
    </location>
</feature>
<dbReference type="AlphaFoldDB" id="A0A916T3L5"/>
<accession>A0A916T3L5</accession>
<dbReference type="Proteomes" id="UP000636793">
    <property type="component" value="Unassembled WGS sequence"/>
</dbReference>
<dbReference type="CDD" id="cd07067">
    <property type="entry name" value="HP_PGM_like"/>
    <property type="match status" value="1"/>
</dbReference>
<gene>
    <name evidence="3" type="ORF">GCM10011492_19430</name>
</gene>
<dbReference type="GO" id="GO:0070297">
    <property type="term" value="P:regulation of phosphorelay signal transduction system"/>
    <property type="evidence" value="ECO:0007669"/>
    <property type="project" value="TreeGrafter"/>
</dbReference>
<dbReference type="InterPro" id="IPR029033">
    <property type="entry name" value="His_PPase_superfam"/>
</dbReference>
<feature type="active site" description="Tele-phosphohistidine intermediate" evidence="1">
    <location>
        <position position="8"/>
    </location>
</feature>
<evidence type="ECO:0000256" key="1">
    <source>
        <dbReference type="PIRSR" id="PIRSR613078-1"/>
    </source>
</evidence>
<dbReference type="SUPFAM" id="SSF53254">
    <property type="entry name" value="Phosphoglycerate mutase-like"/>
    <property type="match status" value="1"/>
</dbReference>
<dbReference type="PANTHER" id="PTHR48100">
    <property type="entry name" value="BROAD-SPECIFICITY PHOSPHATASE YOR283W-RELATED"/>
    <property type="match status" value="1"/>
</dbReference>
<comment type="caution">
    <text evidence="3">The sequence shown here is derived from an EMBL/GenBank/DDBJ whole genome shotgun (WGS) entry which is preliminary data.</text>
</comment>